<organism evidence="2 3">
    <name type="scientific">Mycoplana dimorpha</name>
    <dbReference type="NCBI Taxonomy" id="28320"/>
    <lineage>
        <taxon>Bacteria</taxon>
        <taxon>Pseudomonadati</taxon>
        <taxon>Pseudomonadota</taxon>
        <taxon>Alphaproteobacteria</taxon>
        <taxon>Hyphomicrobiales</taxon>
        <taxon>Rhizobiaceae</taxon>
        <taxon>Mycoplana</taxon>
    </lineage>
</organism>
<dbReference type="GO" id="GO:0016020">
    <property type="term" value="C:membrane"/>
    <property type="evidence" value="ECO:0007669"/>
    <property type="project" value="GOC"/>
</dbReference>
<evidence type="ECO:0000313" key="2">
    <source>
        <dbReference type="EMBL" id="PTM98636.1"/>
    </source>
</evidence>
<keyword evidence="1 2" id="KW-0808">Transferase</keyword>
<dbReference type="EMBL" id="PZZZ01000001">
    <property type="protein sequence ID" value="PTM98636.1"/>
    <property type="molecule type" value="Genomic_DNA"/>
</dbReference>
<evidence type="ECO:0000256" key="1">
    <source>
        <dbReference type="ARBA" id="ARBA00022679"/>
    </source>
</evidence>
<proteinExistence type="predicted"/>
<accession>A0A2T5BI46</accession>
<gene>
    <name evidence="2" type="ORF">C7449_101301</name>
</gene>
<evidence type="ECO:0000313" key="3">
    <source>
        <dbReference type="Proteomes" id="UP000241247"/>
    </source>
</evidence>
<dbReference type="Pfam" id="PF04488">
    <property type="entry name" value="Gly_transf_sug"/>
    <property type="match status" value="1"/>
</dbReference>
<dbReference type="PANTHER" id="PTHR32385:SF15">
    <property type="entry name" value="INOSITOL PHOSPHOCERAMIDE MANNOSYLTRANSFERASE 1"/>
    <property type="match status" value="1"/>
</dbReference>
<reference evidence="2 3" key="1">
    <citation type="submission" date="2018-04" db="EMBL/GenBank/DDBJ databases">
        <title>Genomic Encyclopedia of Type Strains, Phase IV (KMG-IV): sequencing the most valuable type-strain genomes for metagenomic binning, comparative biology and taxonomic classification.</title>
        <authorList>
            <person name="Goeker M."/>
        </authorList>
    </citation>
    <scope>NUCLEOTIDE SEQUENCE [LARGE SCALE GENOMIC DNA]</scope>
    <source>
        <strain evidence="2 3">DSM 7138</strain>
    </source>
</reference>
<dbReference type="RefSeq" id="WP_108001004.1">
    <property type="nucleotide sequence ID" value="NZ_JBHEEX010000008.1"/>
</dbReference>
<dbReference type="InterPro" id="IPR007577">
    <property type="entry name" value="GlycoTrfase_DXD_sugar-bd_CS"/>
</dbReference>
<dbReference type="Gene3D" id="3.90.550.20">
    <property type="match status" value="1"/>
</dbReference>
<dbReference type="OrthoDB" id="277808at2"/>
<dbReference type="SUPFAM" id="SSF53448">
    <property type="entry name" value="Nucleotide-diphospho-sugar transferases"/>
    <property type="match status" value="1"/>
</dbReference>
<dbReference type="AlphaFoldDB" id="A0A2T5BI46"/>
<dbReference type="InterPro" id="IPR029044">
    <property type="entry name" value="Nucleotide-diphossugar_trans"/>
</dbReference>
<protein>
    <submittedName>
        <fullName evidence="2">Glycosyl transferase-like sugar-binding protein</fullName>
    </submittedName>
</protein>
<name>A0A2T5BI46_MYCDI</name>
<dbReference type="Proteomes" id="UP000241247">
    <property type="component" value="Unassembled WGS sequence"/>
</dbReference>
<sequence length="320" mass="34603">MADKDSFKARLKEAESLRDQGRFDAALAVLEAIAADPENRVFGPLTVLGLPRQLHSAYLKIAKRMGDPVRRIGLQHTLVPPPEVLAVHGRFSAAERTELAEAGRQPVPRILHQIWIGPAELPASTAAWADHAARHGYDYRLWREAELSAAGMDEHPVFKAMVSIGDMPGAVDVARYLVLQQFGGIYLDCDWYPARRDLGFHDRLPLVGLSALAEKTPRDLGSGSLLLTNSLIAAPAGHPVFRRILDALPASAAALPGAPAWWSTGPLLFSVICRGGAVTIADADLVAGELPRRAPFSAVQALCETAERQDGGLLVAWKSW</sequence>
<dbReference type="PANTHER" id="PTHR32385">
    <property type="entry name" value="MANNOSYL PHOSPHORYLINOSITOL CERAMIDE SYNTHASE"/>
    <property type="match status" value="1"/>
</dbReference>
<keyword evidence="3" id="KW-1185">Reference proteome</keyword>
<dbReference type="InterPro" id="IPR051706">
    <property type="entry name" value="Glycosyltransferase_domain"/>
</dbReference>
<dbReference type="GO" id="GO:0051999">
    <property type="term" value="P:mannosyl-inositol phosphorylceramide biosynthetic process"/>
    <property type="evidence" value="ECO:0007669"/>
    <property type="project" value="TreeGrafter"/>
</dbReference>
<dbReference type="GO" id="GO:0000030">
    <property type="term" value="F:mannosyltransferase activity"/>
    <property type="evidence" value="ECO:0007669"/>
    <property type="project" value="TreeGrafter"/>
</dbReference>
<comment type="caution">
    <text evidence="2">The sequence shown here is derived from an EMBL/GenBank/DDBJ whole genome shotgun (WGS) entry which is preliminary data.</text>
</comment>